<dbReference type="AlphaFoldDB" id="A0A1M5D6D1"/>
<dbReference type="RefSeq" id="WP_073053253.1">
    <property type="nucleotide sequence ID" value="NZ_FQUP01000002.1"/>
</dbReference>
<keyword evidence="2" id="KW-1185">Reference proteome</keyword>
<sequence>MRERVEMVFLGDFEPDSFAEFMRHRARRLSISADARRIDATRVDVAVEGEPALVDMFEMACSLGPIDCLVREAYRLEQGR</sequence>
<proteinExistence type="predicted"/>
<dbReference type="InterPro" id="IPR036046">
    <property type="entry name" value="Acylphosphatase-like_dom_sf"/>
</dbReference>
<dbReference type="Proteomes" id="UP000184485">
    <property type="component" value="Unassembled WGS sequence"/>
</dbReference>
<organism evidence="1 2">
    <name type="scientific">Kaistia soli DSM 19436</name>
    <dbReference type="NCBI Taxonomy" id="1122133"/>
    <lineage>
        <taxon>Bacteria</taxon>
        <taxon>Pseudomonadati</taxon>
        <taxon>Pseudomonadota</taxon>
        <taxon>Alphaproteobacteria</taxon>
        <taxon>Hyphomicrobiales</taxon>
        <taxon>Kaistiaceae</taxon>
        <taxon>Kaistia</taxon>
    </lineage>
</organism>
<accession>A0A1M5D6D1</accession>
<name>A0A1M5D6D1_9HYPH</name>
<evidence type="ECO:0000313" key="1">
    <source>
        <dbReference type="EMBL" id="SHF62589.1"/>
    </source>
</evidence>
<evidence type="ECO:0000313" key="2">
    <source>
        <dbReference type="Proteomes" id="UP000184485"/>
    </source>
</evidence>
<dbReference type="EMBL" id="FQUP01000002">
    <property type="protein sequence ID" value="SHF62589.1"/>
    <property type="molecule type" value="Genomic_DNA"/>
</dbReference>
<gene>
    <name evidence="1" type="ORF">SAMN02745157_2578</name>
</gene>
<dbReference type="STRING" id="1122133.SAMN02745157_2578"/>
<protein>
    <submittedName>
        <fullName evidence="1">Acylphosphatase</fullName>
    </submittedName>
</protein>
<dbReference type="SUPFAM" id="SSF54975">
    <property type="entry name" value="Acylphosphatase/BLUF domain-like"/>
    <property type="match status" value="1"/>
</dbReference>
<reference evidence="1 2" key="1">
    <citation type="submission" date="2016-11" db="EMBL/GenBank/DDBJ databases">
        <authorList>
            <person name="Jaros S."/>
            <person name="Januszkiewicz K."/>
            <person name="Wedrychowicz H."/>
        </authorList>
    </citation>
    <scope>NUCLEOTIDE SEQUENCE [LARGE SCALE GENOMIC DNA]</scope>
    <source>
        <strain evidence="1 2">DSM 19436</strain>
    </source>
</reference>